<dbReference type="PANTHER" id="PTHR48075">
    <property type="entry name" value="3-HYDROXYACYL-COA DEHYDROGENASE FAMILY PROTEIN"/>
    <property type="match status" value="1"/>
</dbReference>
<dbReference type="Proteomes" id="UP001317963">
    <property type="component" value="Chromosome"/>
</dbReference>
<dbReference type="Pfam" id="PF02737">
    <property type="entry name" value="3HCDH_N"/>
    <property type="match status" value="1"/>
</dbReference>
<evidence type="ECO:0000259" key="3">
    <source>
        <dbReference type="Pfam" id="PF02737"/>
    </source>
</evidence>
<keyword evidence="5" id="KW-1185">Reference proteome</keyword>
<dbReference type="InterPro" id="IPR006108">
    <property type="entry name" value="3HC_DH_C"/>
</dbReference>
<dbReference type="Gene3D" id="1.10.1040.10">
    <property type="entry name" value="N-(1-d-carboxylethyl)-l-norvaline Dehydrogenase, domain 2"/>
    <property type="match status" value="1"/>
</dbReference>
<dbReference type="PANTHER" id="PTHR48075:SF5">
    <property type="entry name" value="3-HYDROXYBUTYRYL-COA DEHYDROGENASE"/>
    <property type="match status" value="1"/>
</dbReference>
<dbReference type="InterPro" id="IPR006176">
    <property type="entry name" value="3-OHacyl-CoA_DH_NAD-bd"/>
</dbReference>
<accession>A0ABY6Q5W8</accession>
<reference evidence="4 5" key="1">
    <citation type="submission" date="2019-02" db="EMBL/GenBank/DDBJ databases">
        <title>Halieaceae_genomes.</title>
        <authorList>
            <person name="Li S.-H."/>
        </authorList>
    </citation>
    <scope>NUCLEOTIDE SEQUENCE [LARGE SCALE GENOMIC DNA]</scope>
    <source>
        <strain evidence="4 5">JH123</strain>
    </source>
</reference>
<dbReference type="InterPro" id="IPR008927">
    <property type="entry name" value="6-PGluconate_DH-like_C_sf"/>
</dbReference>
<dbReference type="EMBL" id="CP036501">
    <property type="protein sequence ID" value="UZP74286.1"/>
    <property type="molecule type" value="Genomic_DNA"/>
</dbReference>
<evidence type="ECO:0000256" key="1">
    <source>
        <dbReference type="ARBA" id="ARBA00023002"/>
    </source>
</evidence>
<dbReference type="RefSeq" id="WP_279243098.1">
    <property type="nucleotide sequence ID" value="NZ_CP036501.1"/>
</dbReference>
<proteinExistence type="predicted"/>
<dbReference type="InterPro" id="IPR036291">
    <property type="entry name" value="NAD(P)-bd_dom_sf"/>
</dbReference>
<evidence type="ECO:0000259" key="2">
    <source>
        <dbReference type="Pfam" id="PF00725"/>
    </source>
</evidence>
<feature type="domain" description="3-hydroxyacyl-CoA dehydrogenase NAD binding" evidence="3">
    <location>
        <begin position="12"/>
        <end position="183"/>
    </location>
</feature>
<dbReference type="Gene3D" id="3.40.50.720">
    <property type="entry name" value="NAD(P)-binding Rossmann-like Domain"/>
    <property type="match status" value="1"/>
</dbReference>
<dbReference type="Pfam" id="PF00725">
    <property type="entry name" value="3HCDH"/>
    <property type="match status" value="1"/>
</dbReference>
<dbReference type="SUPFAM" id="SSF48179">
    <property type="entry name" value="6-phosphogluconate dehydrogenase C-terminal domain-like"/>
    <property type="match status" value="1"/>
</dbReference>
<evidence type="ECO:0000313" key="4">
    <source>
        <dbReference type="EMBL" id="UZP74286.1"/>
    </source>
</evidence>
<dbReference type="InterPro" id="IPR013328">
    <property type="entry name" value="6PGD_dom2"/>
</dbReference>
<name>A0ABY6Q5W8_9GAMM</name>
<dbReference type="SUPFAM" id="SSF51735">
    <property type="entry name" value="NAD(P)-binding Rossmann-fold domains"/>
    <property type="match status" value="1"/>
</dbReference>
<gene>
    <name evidence="4" type="ORF">E0F26_05785</name>
</gene>
<organism evidence="4 5">
    <name type="scientific">Candidatus Paraluminiphilus aquimaris</name>
    <dbReference type="NCBI Taxonomy" id="2518994"/>
    <lineage>
        <taxon>Bacteria</taxon>
        <taxon>Pseudomonadati</taxon>
        <taxon>Pseudomonadota</taxon>
        <taxon>Gammaproteobacteria</taxon>
        <taxon>Cellvibrionales</taxon>
        <taxon>Halieaceae</taxon>
        <taxon>Candidatus Paraluminiphilus</taxon>
    </lineage>
</organism>
<sequence>MSEIPGRSRPTAAIIGGGVIGSGWATRFLLNGWDVRFFDPSEDAERILHAVIARGRDALPALCDVVPEEGTLTIASSTADAVVGARYIQESTPERIEVKRAVLRSIQEACEAEAIVASSTSGFMPSELQDGSLRPEQIIVSHPYNPVYLLPLVEVVGSDNVSKELLDRASRYLESVSMKPVVLGAEVPAHVGDRLLEALWREALWLVKDGVATTGQIDDIITHSFGLRWAQKGLFETYRVAGGQAGMKHFLEQFGPCLEWPWTKLMDVPDLNEELIDRIVEQSDEQAAGRTVMQLENERDRNLVALLKALREEDAAAGAFLNEVNRRHQGEE</sequence>
<keyword evidence="1" id="KW-0560">Oxidoreductase</keyword>
<protein>
    <submittedName>
        <fullName evidence="4">L-carnitine dehydrogenase</fullName>
    </submittedName>
</protein>
<evidence type="ECO:0000313" key="5">
    <source>
        <dbReference type="Proteomes" id="UP001317963"/>
    </source>
</evidence>
<feature type="domain" description="3-hydroxyacyl-CoA dehydrogenase C-terminal" evidence="2">
    <location>
        <begin position="191"/>
        <end position="255"/>
    </location>
</feature>